<feature type="region of interest" description="Disordered" evidence="1">
    <location>
        <begin position="280"/>
        <end position="338"/>
    </location>
</feature>
<dbReference type="AlphaFoldDB" id="A0A6S6U6T3"/>
<reference evidence="2" key="1">
    <citation type="submission" date="2020-01" db="EMBL/GenBank/DDBJ databases">
        <authorList>
            <person name="Meier V. D."/>
            <person name="Meier V D."/>
        </authorList>
    </citation>
    <scope>NUCLEOTIDE SEQUENCE</scope>
    <source>
        <strain evidence="2">HLG_WM_MAG_10</strain>
    </source>
</reference>
<feature type="compositionally biased region" description="Polar residues" evidence="1">
    <location>
        <begin position="290"/>
        <end position="307"/>
    </location>
</feature>
<proteinExistence type="predicted"/>
<sequence>MRRLYSGILAIVFGTLCSMPAEMIAQKGPSEGTSGNVRTKIVRDCEYEVLPGLAEVTSIEKVRKASESALKYDEHEVLFRFTAMEGGEVLDMLRDTDIEFVLRSRAIRVPVGPEYIKAKNLKVGTKYAMNLLQTKNRDACLELYTYESKALDNDLFEAYEHIIDYTKEAYVQQLAAKERSHARSKANEEDVVVEETVDPTIESEPELTDTETAFDYGGLTPEEISNLTEEEMRTLVEQNLRKKYEDGGTPTAYAGVSGIDEAEMRAEIEAEQRERYASELTAAENGTLGSGTTTSYNATAKANNSASDAIREAKRKAKEAEKEMKLEEKRQEQEEVDRARQKYELREKLKREVEAEIRKEIEEKAEAARQVAAQEAKQKQEELNKKAAAIEKIKEIEREMSQRIVDETKRKDCVFGERISGTIEVLKVSKVKEANLSHLKYTEYEVTVTFRPDNYADLSKKEKKDWESTFVFTLDPMGVNANPGAGYIRKYKVFKASKYQGFSQALESGICNEMMLYSPDLPNDGAKIKLK</sequence>
<accession>A0A6S6U6T3</accession>
<feature type="compositionally biased region" description="Basic and acidic residues" evidence="1">
    <location>
        <begin position="318"/>
        <end position="338"/>
    </location>
</feature>
<dbReference type="EMBL" id="CACVAQ010000439">
    <property type="protein sequence ID" value="CAA6828796.1"/>
    <property type="molecule type" value="Genomic_DNA"/>
</dbReference>
<evidence type="ECO:0000313" key="2">
    <source>
        <dbReference type="EMBL" id="CAA6828796.1"/>
    </source>
</evidence>
<gene>
    <name evidence="2" type="ORF">HELGO_WM22863</name>
</gene>
<organism evidence="2">
    <name type="scientific">uncultured Aureispira sp</name>
    <dbReference type="NCBI Taxonomy" id="1331704"/>
    <lineage>
        <taxon>Bacteria</taxon>
        <taxon>Pseudomonadati</taxon>
        <taxon>Bacteroidota</taxon>
        <taxon>Saprospiria</taxon>
        <taxon>Saprospirales</taxon>
        <taxon>Saprospiraceae</taxon>
        <taxon>Aureispira</taxon>
        <taxon>environmental samples</taxon>
    </lineage>
</organism>
<protein>
    <submittedName>
        <fullName evidence="2">Uncharacterized protein</fullName>
    </submittedName>
</protein>
<evidence type="ECO:0000256" key="1">
    <source>
        <dbReference type="SAM" id="MobiDB-lite"/>
    </source>
</evidence>
<name>A0A6S6U6T3_9BACT</name>